<dbReference type="AlphaFoldDB" id="A0A1J1HJS0"/>
<dbReference type="EMBL" id="CVRI01000006">
    <property type="protein sequence ID" value="CRK88304.1"/>
    <property type="molecule type" value="Genomic_DNA"/>
</dbReference>
<proteinExistence type="predicted"/>
<evidence type="ECO:0000313" key="1">
    <source>
        <dbReference type="EMBL" id="CRK88304.1"/>
    </source>
</evidence>
<keyword evidence="2" id="KW-1185">Reference proteome</keyword>
<organism evidence="1 2">
    <name type="scientific">Clunio marinus</name>
    <dbReference type="NCBI Taxonomy" id="568069"/>
    <lineage>
        <taxon>Eukaryota</taxon>
        <taxon>Metazoa</taxon>
        <taxon>Ecdysozoa</taxon>
        <taxon>Arthropoda</taxon>
        <taxon>Hexapoda</taxon>
        <taxon>Insecta</taxon>
        <taxon>Pterygota</taxon>
        <taxon>Neoptera</taxon>
        <taxon>Endopterygota</taxon>
        <taxon>Diptera</taxon>
        <taxon>Nematocera</taxon>
        <taxon>Chironomoidea</taxon>
        <taxon>Chironomidae</taxon>
        <taxon>Clunio</taxon>
    </lineage>
</organism>
<accession>A0A1J1HJS0</accession>
<name>A0A1J1HJS0_9DIPT</name>
<dbReference type="Proteomes" id="UP000183832">
    <property type="component" value="Unassembled WGS sequence"/>
</dbReference>
<reference evidence="1 2" key="1">
    <citation type="submission" date="2015-04" db="EMBL/GenBank/DDBJ databases">
        <authorList>
            <person name="Syromyatnikov M.Y."/>
            <person name="Popov V.N."/>
        </authorList>
    </citation>
    <scope>NUCLEOTIDE SEQUENCE [LARGE SCALE GENOMIC DNA]</scope>
</reference>
<sequence length="85" mass="9685">MDDIRSKLPTPFQFSPVVLVNPSITESFSPEKGSFTIAKGFKISIMNHDFIDPYASYPYPNNSFLGKYKVDNLVVMIRKLLKNII</sequence>
<gene>
    <name evidence="1" type="ORF">CLUMA_CG002083</name>
</gene>
<evidence type="ECO:0000313" key="2">
    <source>
        <dbReference type="Proteomes" id="UP000183832"/>
    </source>
</evidence>
<protein>
    <submittedName>
        <fullName evidence="1">CLUMA_CG002083, isoform A</fullName>
    </submittedName>
</protein>